<dbReference type="InterPro" id="IPR001433">
    <property type="entry name" value="OxRdtase_FAD/NAD-bd"/>
</dbReference>
<dbReference type="GO" id="GO:0004324">
    <property type="term" value="F:ferredoxin-NADP+ reductase activity"/>
    <property type="evidence" value="ECO:0007669"/>
    <property type="project" value="UniProtKB-EC"/>
</dbReference>
<evidence type="ECO:0000313" key="11">
    <source>
        <dbReference type="EMBL" id="QPH54703.1"/>
    </source>
</evidence>
<dbReference type="PANTHER" id="PTHR47878:SF1">
    <property type="entry name" value="FLAVODOXIN_FERREDOXIN--NADP REDUCTASE"/>
    <property type="match status" value="1"/>
</dbReference>
<dbReference type="InterPro" id="IPR051930">
    <property type="entry name" value="FNR_type-1"/>
</dbReference>
<evidence type="ECO:0000256" key="4">
    <source>
        <dbReference type="ARBA" id="ARBA00022630"/>
    </source>
</evidence>
<gene>
    <name evidence="11" type="ORF">I0K15_02675</name>
</gene>
<accession>A0A7S9LT37</accession>
<dbReference type="InterPro" id="IPR017927">
    <property type="entry name" value="FAD-bd_FR_type"/>
</dbReference>
<evidence type="ECO:0000259" key="10">
    <source>
        <dbReference type="PROSITE" id="PS51384"/>
    </source>
</evidence>
<comment type="cofactor">
    <cofactor evidence="1">
        <name>FAD</name>
        <dbReference type="ChEBI" id="CHEBI:57692"/>
    </cofactor>
</comment>
<dbReference type="RefSeq" id="WP_196103911.1">
    <property type="nucleotide sequence ID" value="NZ_CP064942.1"/>
</dbReference>
<dbReference type="InterPro" id="IPR017938">
    <property type="entry name" value="Riboflavin_synthase-like_b-brl"/>
</dbReference>
<evidence type="ECO:0000256" key="9">
    <source>
        <dbReference type="ARBA" id="ARBA00047776"/>
    </source>
</evidence>
<proteinExistence type="inferred from homology"/>
<dbReference type="PRINTS" id="PR00371">
    <property type="entry name" value="FPNCR"/>
</dbReference>
<dbReference type="Pfam" id="PF00970">
    <property type="entry name" value="FAD_binding_6"/>
    <property type="match status" value="1"/>
</dbReference>
<dbReference type="InterPro" id="IPR039261">
    <property type="entry name" value="FNR_nucleotide-bd"/>
</dbReference>
<dbReference type="Pfam" id="PF00175">
    <property type="entry name" value="NAD_binding_1"/>
    <property type="match status" value="1"/>
</dbReference>
<dbReference type="PANTHER" id="PTHR47878">
    <property type="entry name" value="OXIDOREDUCTASE FAD/NAD(P)-BINDING DOMAIN PROTEIN"/>
    <property type="match status" value="1"/>
</dbReference>
<evidence type="ECO:0000256" key="1">
    <source>
        <dbReference type="ARBA" id="ARBA00001974"/>
    </source>
</evidence>
<dbReference type="Proteomes" id="UP000594800">
    <property type="component" value="Chromosome"/>
</dbReference>
<dbReference type="AlphaFoldDB" id="A0A7S9LT37"/>
<organism evidence="11 12">
    <name type="scientific">Pontivivens ytuae</name>
    <dbReference type="NCBI Taxonomy" id="2789856"/>
    <lineage>
        <taxon>Bacteria</taxon>
        <taxon>Pseudomonadati</taxon>
        <taxon>Pseudomonadota</taxon>
        <taxon>Alphaproteobacteria</taxon>
        <taxon>Rhodobacterales</taxon>
        <taxon>Paracoccaceae</taxon>
        <taxon>Pontivivens</taxon>
    </lineage>
</organism>
<evidence type="ECO:0000256" key="5">
    <source>
        <dbReference type="ARBA" id="ARBA00022741"/>
    </source>
</evidence>
<dbReference type="InterPro" id="IPR001709">
    <property type="entry name" value="Flavoprot_Pyr_Nucl_cyt_Rdtase"/>
</dbReference>
<dbReference type="EC" id="1.18.1.2" evidence="3"/>
<reference evidence="11 12" key="1">
    <citation type="submission" date="2020-11" db="EMBL/GenBank/DDBJ databases">
        <title>Description of Pontivivens ytuae sp. nov. isolated from deep sea sediment of Mariana Trench.</title>
        <authorList>
            <person name="Wang Z."/>
            <person name="Sun Q.-L."/>
            <person name="Xu X.-D."/>
            <person name="Tang Y.-Z."/>
            <person name="Zhang J."/>
        </authorList>
    </citation>
    <scope>NUCLEOTIDE SEQUENCE [LARGE SCALE GENOMIC DNA]</scope>
    <source>
        <strain evidence="11 12">MT2928</strain>
    </source>
</reference>
<dbReference type="SUPFAM" id="SSF63380">
    <property type="entry name" value="Riboflavin synthase domain-like"/>
    <property type="match status" value="1"/>
</dbReference>
<name>A0A7S9LT37_9RHOB</name>
<dbReference type="GO" id="GO:0034599">
    <property type="term" value="P:cellular response to oxidative stress"/>
    <property type="evidence" value="ECO:0007669"/>
    <property type="project" value="TreeGrafter"/>
</dbReference>
<dbReference type="Gene3D" id="2.40.30.10">
    <property type="entry name" value="Translation factors"/>
    <property type="match status" value="1"/>
</dbReference>
<dbReference type="SUPFAM" id="SSF52343">
    <property type="entry name" value="Ferredoxin reductase-like, C-terminal NADP-linked domain"/>
    <property type="match status" value="1"/>
</dbReference>
<evidence type="ECO:0000256" key="7">
    <source>
        <dbReference type="ARBA" id="ARBA00022857"/>
    </source>
</evidence>
<keyword evidence="5" id="KW-0547">Nucleotide-binding</keyword>
<comment type="catalytic activity">
    <reaction evidence="9">
        <text>2 reduced [2Fe-2S]-[ferredoxin] + NADP(+) + H(+) = 2 oxidized [2Fe-2S]-[ferredoxin] + NADPH</text>
        <dbReference type="Rhea" id="RHEA:20125"/>
        <dbReference type="Rhea" id="RHEA-COMP:10000"/>
        <dbReference type="Rhea" id="RHEA-COMP:10001"/>
        <dbReference type="ChEBI" id="CHEBI:15378"/>
        <dbReference type="ChEBI" id="CHEBI:33737"/>
        <dbReference type="ChEBI" id="CHEBI:33738"/>
        <dbReference type="ChEBI" id="CHEBI:57783"/>
        <dbReference type="ChEBI" id="CHEBI:58349"/>
        <dbReference type="EC" id="1.18.1.2"/>
    </reaction>
</comment>
<keyword evidence="4" id="KW-0285">Flavoprotein</keyword>
<dbReference type="CDD" id="cd06195">
    <property type="entry name" value="FNR1"/>
    <property type="match status" value="1"/>
</dbReference>
<protein>
    <recommendedName>
        <fullName evidence="3">ferredoxin--NADP(+) reductase</fullName>
        <ecNumber evidence="3">1.18.1.2</ecNumber>
    </recommendedName>
</protein>
<dbReference type="GO" id="GO:0042167">
    <property type="term" value="P:heme catabolic process"/>
    <property type="evidence" value="ECO:0007669"/>
    <property type="project" value="TreeGrafter"/>
</dbReference>
<dbReference type="InterPro" id="IPR033892">
    <property type="entry name" value="FNR_bac"/>
</dbReference>
<dbReference type="GO" id="GO:0000166">
    <property type="term" value="F:nucleotide binding"/>
    <property type="evidence" value="ECO:0007669"/>
    <property type="project" value="UniProtKB-KW"/>
</dbReference>
<dbReference type="Gene3D" id="3.40.50.80">
    <property type="entry name" value="Nucleotide-binding domain of ferredoxin-NADP reductase (FNR) module"/>
    <property type="match status" value="1"/>
</dbReference>
<evidence type="ECO:0000256" key="8">
    <source>
        <dbReference type="ARBA" id="ARBA00023002"/>
    </source>
</evidence>
<sequence>MTYTAATPEAELPKGLRGVTFLTVTGVTHWTDRTFSFTCQRPDSLRFRSGEFVMIGLVDGERPLLRAYSIASPAWEEHLEFYSIKVQDGPLTSRLQHLKPGDEIVMRAKPVGTLVHDALTPGKRLILFSTGTGIAPFASVIRDPETYEKFDEVILTHTCREVHELDYGKDLIRHIEEHEFLPEIVGDKLTLVSTTTRESSETMGRMTDWLRDGRFAEATGAPFDPATDRVMICGSMAMLQEHKAICEAAGMKEGSNSDPGDFVIEKAFVD</sequence>
<evidence type="ECO:0000256" key="3">
    <source>
        <dbReference type="ARBA" id="ARBA00013223"/>
    </source>
</evidence>
<evidence type="ECO:0000256" key="6">
    <source>
        <dbReference type="ARBA" id="ARBA00022827"/>
    </source>
</evidence>
<evidence type="ECO:0000256" key="2">
    <source>
        <dbReference type="ARBA" id="ARBA00008312"/>
    </source>
</evidence>
<evidence type="ECO:0000313" key="12">
    <source>
        <dbReference type="Proteomes" id="UP000594800"/>
    </source>
</evidence>
<keyword evidence="12" id="KW-1185">Reference proteome</keyword>
<keyword evidence="6" id="KW-0274">FAD</keyword>
<dbReference type="KEGG" id="poz:I0K15_02675"/>
<feature type="domain" description="FAD-binding FR-type" evidence="10">
    <location>
        <begin position="17"/>
        <end position="117"/>
    </location>
</feature>
<dbReference type="EMBL" id="CP064942">
    <property type="protein sequence ID" value="QPH54703.1"/>
    <property type="molecule type" value="Genomic_DNA"/>
</dbReference>
<dbReference type="PROSITE" id="PS51384">
    <property type="entry name" value="FAD_FR"/>
    <property type="match status" value="1"/>
</dbReference>
<keyword evidence="7" id="KW-0521">NADP</keyword>
<dbReference type="InterPro" id="IPR008333">
    <property type="entry name" value="Cbr1-like_FAD-bd_dom"/>
</dbReference>
<comment type="similarity">
    <text evidence="2">Belongs to the ferredoxin--NADP reductase type 1 family.</text>
</comment>
<keyword evidence="8" id="KW-0560">Oxidoreductase</keyword>